<gene>
    <name evidence="2" type="ORF">IV52_GL000584</name>
</gene>
<evidence type="ECO:0000313" key="3">
    <source>
        <dbReference type="Proteomes" id="UP000051565"/>
    </source>
</evidence>
<dbReference type="SUPFAM" id="SSF63411">
    <property type="entry name" value="LuxS/MPP-like metallohydrolase"/>
    <property type="match status" value="2"/>
</dbReference>
<dbReference type="OrthoDB" id="9762085at2"/>
<proteinExistence type="predicted"/>
<dbReference type="InterPro" id="IPR007863">
    <property type="entry name" value="Peptidase_M16_C"/>
</dbReference>
<sequence>MEVKSKDGVHFNYKKSEKFKSIVITIDFVEPLSDNNLEKRTMVAEMIENYSNKYNSKLKVAQKLAKMYGAQFGTNVFKIGEMAVLRILISFVNDEYLPNNADLIQQITEFLHEMIFNPYFETNQYPKQIFKLHQQNLINYLQNLDDNKKYYAAKELSKLYFADKPQNSNSIFGDVHKLKEINSKETADYYRWMLDHDEIFVSVLGDVSSSQLKKIQQQLDFKPRKTVKNLVVNLQSSSKVRERTEVVQQQQSILNLAYEIPVSIKSHDYYAALIMNAILGGSPLSLMFTNIREKQSLAYYINSSYKSTLGYLTIQSGIDGENYLLVRKMIAKQIELIIQMKYSDDLLENVKLLMISDYLTKFDSDRQILNNIFIESILHQSINKGDWIDNIKKVSKKDIAKVAKLLKLKAVFFLKGENNA</sequence>
<dbReference type="STRING" id="53444.AYR59_06420"/>
<dbReference type="Pfam" id="PF05193">
    <property type="entry name" value="Peptidase_M16_C"/>
    <property type="match status" value="1"/>
</dbReference>
<name>A0A0R2JX62_9LACO</name>
<feature type="domain" description="Peptidase M16 C-terminal" evidence="1">
    <location>
        <begin position="182"/>
        <end position="351"/>
    </location>
</feature>
<dbReference type="EMBL" id="JQBT01000032">
    <property type="protein sequence ID" value="KRN79178.1"/>
    <property type="molecule type" value="Genomic_DNA"/>
</dbReference>
<organism evidence="2 3">
    <name type="scientific">Fructilactobacillus lindneri DSM 20690 = JCM 11027</name>
    <dbReference type="NCBI Taxonomy" id="1122148"/>
    <lineage>
        <taxon>Bacteria</taxon>
        <taxon>Bacillati</taxon>
        <taxon>Bacillota</taxon>
        <taxon>Bacilli</taxon>
        <taxon>Lactobacillales</taxon>
        <taxon>Lactobacillaceae</taxon>
        <taxon>Fructilactobacillus</taxon>
    </lineage>
</organism>
<dbReference type="RefSeq" id="WP_054646320.1">
    <property type="nucleotide sequence ID" value="NZ_FUXS01000001.1"/>
</dbReference>
<evidence type="ECO:0000313" key="2">
    <source>
        <dbReference type="EMBL" id="KRN79178.1"/>
    </source>
</evidence>
<dbReference type="NCBIfam" id="NF047422">
    <property type="entry name" value="YfmF_fam"/>
    <property type="match status" value="1"/>
</dbReference>
<dbReference type="PANTHER" id="PTHR11851">
    <property type="entry name" value="METALLOPROTEASE"/>
    <property type="match status" value="1"/>
</dbReference>
<dbReference type="PANTHER" id="PTHR11851:SF186">
    <property type="entry name" value="INACTIVE METALLOPROTEASE YMFF-RELATED"/>
    <property type="match status" value="1"/>
</dbReference>
<dbReference type="InterPro" id="IPR050361">
    <property type="entry name" value="MPP/UQCRC_Complex"/>
</dbReference>
<comment type="caution">
    <text evidence="2">The sequence shown here is derived from an EMBL/GenBank/DDBJ whole genome shotgun (WGS) entry which is preliminary data.</text>
</comment>
<evidence type="ECO:0000259" key="1">
    <source>
        <dbReference type="Pfam" id="PF05193"/>
    </source>
</evidence>
<dbReference type="Gene3D" id="3.30.830.10">
    <property type="entry name" value="Metalloenzyme, LuxS/M16 peptidase-like"/>
    <property type="match status" value="2"/>
</dbReference>
<dbReference type="GO" id="GO:0046872">
    <property type="term" value="F:metal ion binding"/>
    <property type="evidence" value="ECO:0007669"/>
    <property type="project" value="InterPro"/>
</dbReference>
<dbReference type="AlphaFoldDB" id="A0A0R2JX62"/>
<dbReference type="GeneID" id="61250473"/>
<dbReference type="Proteomes" id="UP000051565">
    <property type="component" value="Unassembled WGS sequence"/>
</dbReference>
<reference evidence="2 3" key="1">
    <citation type="journal article" date="2015" name="Genome Announc.">
        <title>Expanding the biotechnology potential of lactobacilli through comparative genomics of 213 strains and associated genera.</title>
        <authorList>
            <person name="Sun Z."/>
            <person name="Harris H.M."/>
            <person name="McCann A."/>
            <person name="Guo C."/>
            <person name="Argimon S."/>
            <person name="Zhang W."/>
            <person name="Yang X."/>
            <person name="Jeffery I.B."/>
            <person name="Cooney J.C."/>
            <person name="Kagawa T.F."/>
            <person name="Liu W."/>
            <person name="Song Y."/>
            <person name="Salvetti E."/>
            <person name="Wrobel A."/>
            <person name="Rasinkangas P."/>
            <person name="Parkhill J."/>
            <person name="Rea M.C."/>
            <person name="O'Sullivan O."/>
            <person name="Ritari J."/>
            <person name="Douillard F.P."/>
            <person name="Paul Ross R."/>
            <person name="Yang R."/>
            <person name="Briner A.E."/>
            <person name="Felis G.E."/>
            <person name="de Vos W.M."/>
            <person name="Barrangou R."/>
            <person name="Klaenhammer T.R."/>
            <person name="Caufield P.W."/>
            <person name="Cui Y."/>
            <person name="Zhang H."/>
            <person name="O'Toole P.W."/>
        </authorList>
    </citation>
    <scope>NUCLEOTIDE SEQUENCE [LARGE SCALE GENOMIC DNA]</scope>
    <source>
        <strain evidence="2 3">DSM 20690</strain>
    </source>
</reference>
<accession>A0A0R2JX62</accession>
<protein>
    <recommendedName>
        <fullName evidence="1">Peptidase M16 C-terminal domain-containing protein</fullName>
    </recommendedName>
</protein>
<keyword evidence="3" id="KW-1185">Reference proteome</keyword>
<dbReference type="PATRIC" id="fig|1122148.6.peg.604"/>
<dbReference type="InterPro" id="IPR011249">
    <property type="entry name" value="Metalloenz_LuxS/M16"/>
</dbReference>